<dbReference type="PROSITE" id="PS00211">
    <property type="entry name" value="ABC_TRANSPORTER_1"/>
    <property type="match status" value="1"/>
</dbReference>
<evidence type="ECO:0000256" key="6">
    <source>
        <dbReference type="ARBA" id="ARBA00022840"/>
    </source>
</evidence>
<sequence>MRKNSDDHFRFKRNMTGVRCNIERNSDQQMSNEELKRRQCTWVVQNDFVERIPVDKQILFSWCNINLYKDDSNPGSSSTDREKILPQEKQILANVSGNANPGELLVIMGPSGAGKTTLLNCMTFRNLKNFRVSGLICINNLPVRQIQLASQSAYVQQDDIFIEYLTVREHLIFQSLVKMESHFSYDERLDRVERVMKELSLKKCEHCSIGLPGIKKSISGGERKRLALASEFLTNPSLLFCDEPTTGLDSFMALNVVQMLKGLAESGRTVIATLHQPSSELFQLFDKICLIADGRTAFLGTTTEASSFFSELHLPCSKNFNPADHYIQLLSIIPEKEKECERIVNGVCYAFAKSVLGMKISKAAQEVEVTIKLSALLKINKTEY</sequence>
<dbReference type="GO" id="GO:0140359">
    <property type="term" value="F:ABC-type transporter activity"/>
    <property type="evidence" value="ECO:0007669"/>
    <property type="project" value="InterPro"/>
</dbReference>
<evidence type="ECO:0000256" key="2">
    <source>
        <dbReference type="ARBA" id="ARBA00005814"/>
    </source>
</evidence>
<dbReference type="EMBL" id="JARQZJ010000130">
    <property type="protein sequence ID" value="KAK9891839.1"/>
    <property type="molecule type" value="Genomic_DNA"/>
</dbReference>
<dbReference type="SUPFAM" id="SSF52540">
    <property type="entry name" value="P-loop containing nucleoside triphosphate hydrolases"/>
    <property type="match status" value="1"/>
</dbReference>
<keyword evidence="5" id="KW-0547">Nucleotide-binding</keyword>
<dbReference type="InterPro" id="IPR043926">
    <property type="entry name" value="ABCG_dom"/>
</dbReference>
<evidence type="ECO:0000256" key="8">
    <source>
        <dbReference type="ARBA" id="ARBA00023136"/>
    </source>
</evidence>
<dbReference type="InterPro" id="IPR017871">
    <property type="entry name" value="ABC_transporter-like_CS"/>
</dbReference>
<keyword evidence="3" id="KW-0813">Transport</keyword>
<dbReference type="PANTHER" id="PTHR48041">
    <property type="entry name" value="ABC TRANSPORTER G FAMILY MEMBER 28"/>
    <property type="match status" value="1"/>
</dbReference>
<protein>
    <recommendedName>
        <fullName evidence="9">Protein white</fullName>
    </recommendedName>
</protein>
<comment type="subcellular location">
    <subcellularLocation>
        <location evidence="1">Membrane</location>
        <topology evidence="1">Multi-pass membrane protein</topology>
    </subcellularLocation>
</comment>
<evidence type="ECO:0000313" key="12">
    <source>
        <dbReference type="Proteomes" id="UP001431783"/>
    </source>
</evidence>
<evidence type="ECO:0000256" key="4">
    <source>
        <dbReference type="ARBA" id="ARBA00022692"/>
    </source>
</evidence>
<evidence type="ECO:0000256" key="1">
    <source>
        <dbReference type="ARBA" id="ARBA00004141"/>
    </source>
</evidence>
<dbReference type="InterPro" id="IPR050352">
    <property type="entry name" value="ABCG_transporters"/>
</dbReference>
<comment type="similarity">
    <text evidence="2">Belongs to the ABC transporter superfamily. ABCG family. Eye pigment precursor importer (TC 3.A.1.204) subfamily.</text>
</comment>
<dbReference type="GO" id="GO:0030659">
    <property type="term" value="C:cytoplasmic vesicle membrane"/>
    <property type="evidence" value="ECO:0007669"/>
    <property type="project" value="TreeGrafter"/>
</dbReference>
<dbReference type="GO" id="GO:0005886">
    <property type="term" value="C:plasma membrane"/>
    <property type="evidence" value="ECO:0007669"/>
    <property type="project" value="TreeGrafter"/>
</dbReference>
<feature type="domain" description="ABC transporter" evidence="10">
    <location>
        <begin position="76"/>
        <end position="318"/>
    </location>
</feature>
<evidence type="ECO:0000313" key="11">
    <source>
        <dbReference type="EMBL" id="KAK9891839.1"/>
    </source>
</evidence>
<dbReference type="PROSITE" id="PS50893">
    <property type="entry name" value="ABC_TRANSPORTER_2"/>
    <property type="match status" value="1"/>
</dbReference>
<keyword evidence="12" id="KW-1185">Reference proteome</keyword>
<dbReference type="CDD" id="cd03213">
    <property type="entry name" value="ABCG_EPDR"/>
    <property type="match status" value="1"/>
</dbReference>
<comment type="caution">
    <text evidence="11">The sequence shown here is derived from an EMBL/GenBank/DDBJ whole genome shotgun (WGS) entry which is preliminary data.</text>
</comment>
<keyword evidence="4" id="KW-0812">Transmembrane</keyword>
<dbReference type="Pfam" id="PF00005">
    <property type="entry name" value="ABC_tran"/>
    <property type="match status" value="1"/>
</dbReference>
<dbReference type="InterPro" id="IPR003593">
    <property type="entry name" value="AAA+_ATPase"/>
</dbReference>
<name>A0AAW1VHR9_9CUCU</name>
<evidence type="ECO:0000256" key="7">
    <source>
        <dbReference type="ARBA" id="ARBA00022989"/>
    </source>
</evidence>
<dbReference type="SMART" id="SM00382">
    <property type="entry name" value="AAA"/>
    <property type="match status" value="1"/>
</dbReference>
<dbReference type="GO" id="GO:0005524">
    <property type="term" value="F:ATP binding"/>
    <property type="evidence" value="ECO:0007669"/>
    <property type="project" value="UniProtKB-KW"/>
</dbReference>
<keyword evidence="7" id="KW-1133">Transmembrane helix</keyword>
<reference evidence="11 12" key="1">
    <citation type="submission" date="2023-03" db="EMBL/GenBank/DDBJ databases">
        <title>Genome insight into feeding habits of ladybird beetles.</title>
        <authorList>
            <person name="Li H.-S."/>
            <person name="Huang Y.-H."/>
            <person name="Pang H."/>
        </authorList>
    </citation>
    <scope>NUCLEOTIDE SEQUENCE [LARGE SCALE GENOMIC DNA]</scope>
    <source>
        <strain evidence="11">SYSU_2023b</strain>
        <tissue evidence="11">Whole body</tissue>
    </source>
</reference>
<dbReference type="AlphaFoldDB" id="A0AAW1VHR9"/>
<gene>
    <name evidence="11" type="ORF">WA026_016638</name>
</gene>
<dbReference type="Proteomes" id="UP001431783">
    <property type="component" value="Unassembled WGS sequence"/>
</dbReference>
<evidence type="ECO:0000256" key="9">
    <source>
        <dbReference type="ARBA" id="ARBA00039188"/>
    </source>
</evidence>
<accession>A0AAW1VHR9</accession>
<keyword evidence="8" id="KW-0472">Membrane</keyword>
<dbReference type="PANTHER" id="PTHR48041:SF129">
    <property type="entry name" value="PROTEIN WHITE"/>
    <property type="match status" value="1"/>
</dbReference>
<dbReference type="InterPro" id="IPR027417">
    <property type="entry name" value="P-loop_NTPase"/>
</dbReference>
<dbReference type="GO" id="GO:0016887">
    <property type="term" value="F:ATP hydrolysis activity"/>
    <property type="evidence" value="ECO:0007669"/>
    <property type="project" value="InterPro"/>
</dbReference>
<dbReference type="Gene3D" id="3.40.50.300">
    <property type="entry name" value="P-loop containing nucleotide triphosphate hydrolases"/>
    <property type="match status" value="1"/>
</dbReference>
<organism evidence="11 12">
    <name type="scientific">Henosepilachna vigintioctopunctata</name>
    <dbReference type="NCBI Taxonomy" id="420089"/>
    <lineage>
        <taxon>Eukaryota</taxon>
        <taxon>Metazoa</taxon>
        <taxon>Ecdysozoa</taxon>
        <taxon>Arthropoda</taxon>
        <taxon>Hexapoda</taxon>
        <taxon>Insecta</taxon>
        <taxon>Pterygota</taxon>
        <taxon>Neoptera</taxon>
        <taxon>Endopterygota</taxon>
        <taxon>Coleoptera</taxon>
        <taxon>Polyphaga</taxon>
        <taxon>Cucujiformia</taxon>
        <taxon>Coccinelloidea</taxon>
        <taxon>Coccinellidae</taxon>
        <taxon>Epilachninae</taxon>
        <taxon>Epilachnini</taxon>
        <taxon>Henosepilachna</taxon>
    </lineage>
</organism>
<dbReference type="InterPro" id="IPR003439">
    <property type="entry name" value="ABC_transporter-like_ATP-bd"/>
</dbReference>
<proteinExistence type="inferred from homology"/>
<evidence type="ECO:0000259" key="10">
    <source>
        <dbReference type="PROSITE" id="PS50893"/>
    </source>
</evidence>
<evidence type="ECO:0000256" key="5">
    <source>
        <dbReference type="ARBA" id="ARBA00022741"/>
    </source>
</evidence>
<evidence type="ECO:0000256" key="3">
    <source>
        <dbReference type="ARBA" id="ARBA00022448"/>
    </source>
</evidence>
<keyword evidence="6" id="KW-0067">ATP-binding</keyword>
<dbReference type="Pfam" id="PF19055">
    <property type="entry name" value="ABC2_membrane_7"/>
    <property type="match status" value="1"/>
</dbReference>